<proteinExistence type="predicted"/>
<dbReference type="InterPro" id="IPR000683">
    <property type="entry name" value="Gfo/Idh/MocA-like_OxRdtase_N"/>
</dbReference>
<gene>
    <name evidence="3" type="ORF">FLP_00425</name>
</gene>
<dbReference type="EMBL" id="LVEN01000001">
    <property type="protein sequence ID" value="OCB78206.1"/>
    <property type="molecule type" value="Genomic_DNA"/>
</dbReference>
<dbReference type="PANTHER" id="PTHR43377:SF1">
    <property type="entry name" value="BILIVERDIN REDUCTASE A"/>
    <property type="match status" value="1"/>
</dbReference>
<feature type="domain" description="GFO/IDH/MocA-like oxidoreductase" evidence="2">
    <location>
        <begin position="132"/>
        <end position="228"/>
    </location>
</feature>
<evidence type="ECO:0000313" key="3">
    <source>
        <dbReference type="EMBL" id="OCB78206.1"/>
    </source>
</evidence>
<dbReference type="InterPro" id="IPR055170">
    <property type="entry name" value="GFO_IDH_MocA-like_dom"/>
</dbReference>
<dbReference type="Gene3D" id="3.40.50.720">
    <property type="entry name" value="NAD(P)-binding Rossmann-like Domain"/>
    <property type="match status" value="1"/>
</dbReference>
<reference evidence="4" key="1">
    <citation type="submission" date="2016-03" db="EMBL/GenBank/DDBJ databases">
        <title>Draft genome sequence of Paenibacillus glacialis DSM 22343.</title>
        <authorList>
            <person name="Shin S.-K."/>
            <person name="Yi H."/>
        </authorList>
    </citation>
    <scope>NUCLEOTIDE SEQUENCE [LARGE SCALE GENOMIC DNA]</scope>
    <source>
        <strain evidence="4">CCUG 60099</strain>
    </source>
</reference>
<evidence type="ECO:0008006" key="5">
    <source>
        <dbReference type="Google" id="ProtNLM"/>
    </source>
</evidence>
<dbReference type="Gene3D" id="3.30.360.10">
    <property type="entry name" value="Dihydrodipicolinate Reductase, domain 2"/>
    <property type="match status" value="1"/>
</dbReference>
<dbReference type="InterPro" id="IPR051450">
    <property type="entry name" value="Gfo/Idh/MocA_Oxidoreductases"/>
</dbReference>
<accession>A0ABX2XPW1</accession>
<organism evidence="3 4">
    <name type="scientific">Flavobacterium piscis</name>
    <dbReference type="NCBI Taxonomy" id="1114874"/>
    <lineage>
        <taxon>Bacteria</taxon>
        <taxon>Pseudomonadati</taxon>
        <taxon>Bacteroidota</taxon>
        <taxon>Flavobacteriia</taxon>
        <taxon>Flavobacteriales</taxon>
        <taxon>Flavobacteriaceae</taxon>
        <taxon>Flavobacterium</taxon>
    </lineage>
</organism>
<protein>
    <recommendedName>
        <fullName evidence="5">Gfo/Idh/MocA family oxidoreductase</fullName>
    </recommendedName>
</protein>
<dbReference type="RefSeq" id="WP_065447530.1">
    <property type="nucleotide sequence ID" value="NZ_LVEN01000001.1"/>
</dbReference>
<keyword evidence="4" id="KW-1185">Reference proteome</keyword>
<dbReference type="SUPFAM" id="SSF51735">
    <property type="entry name" value="NAD(P)-binding Rossmann-fold domains"/>
    <property type="match status" value="1"/>
</dbReference>
<sequence length="381" mass="42912">MKKYKIGIIGYGGFGKFLHHWWSKLENVEVLAIADSGKHSQYNIEIFKMYHNWHDLINDPEIDIVSIVTPPSLHAEMACAAMKAGKHVLLEKPAALSEEDARLILKTQKETGMIITVDHMIRYNPIIQNFIQLGQSGLLGKLRHVVVNNYAQDEALPFDHWFWKEEMSGGILIEHGVHFFDIVNALSGQKYSEVFGASTRRNELQRDRVSAMVLYNEGLIANYYHAFSGPGFFEQTTISLAYDLARVEIEGWMPMKGKITAMANQSIKDKLKDIPGWSITKTQVLDNIKDNSRPEGWGASDPSIIDTKELTYCGGIAYDIDEMLSGTFELSQTKGEIYGKCVQAILLDMIQKIENSDHKLAITIDDAIEALMIAILSSDNR</sequence>
<evidence type="ECO:0000313" key="4">
    <source>
        <dbReference type="Proteomes" id="UP000093343"/>
    </source>
</evidence>
<dbReference type="Pfam" id="PF22725">
    <property type="entry name" value="GFO_IDH_MocA_C3"/>
    <property type="match status" value="1"/>
</dbReference>
<dbReference type="InterPro" id="IPR036291">
    <property type="entry name" value="NAD(P)-bd_dom_sf"/>
</dbReference>
<feature type="domain" description="Gfo/Idh/MocA-like oxidoreductase N-terminal" evidence="1">
    <location>
        <begin position="5"/>
        <end position="119"/>
    </location>
</feature>
<dbReference type="Proteomes" id="UP000093343">
    <property type="component" value="Unassembled WGS sequence"/>
</dbReference>
<comment type="caution">
    <text evidence="3">The sequence shown here is derived from an EMBL/GenBank/DDBJ whole genome shotgun (WGS) entry which is preliminary data.</text>
</comment>
<dbReference type="Pfam" id="PF01408">
    <property type="entry name" value="GFO_IDH_MocA"/>
    <property type="match status" value="1"/>
</dbReference>
<evidence type="ECO:0000259" key="1">
    <source>
        <dbReference type="Pfam" id="PF01408"/>
    </source>
</evidence>
<dbReference type="SUPFAM" id="SSF55347">
    <property type="entry name" value="Glyceraldehyde-3-phosphate dehydrogenase-like, C-terminal domain"/>
    <property type="match status" value="1"/>
</dbReference>
<name>A0ABX2XPW1_9FLAO</name>
<dbReference type="PANTHER" id="PTHR43377">
    <property type="entry name" value="BILIVERDIN REDUCTASE A"/>
    <property type="match status" value="1"/>
</dbReference>
<evidence type="ECO:0000259" key="2">
    <source>
        <dbReference type="Pfam" id="PF22725"/>
    </source>
</evidence>